<organism evidence="7 8">
    <name type="scientific">Rhypophila decipiens</name>
    <dbReference type="NCBI Taxonomy" id="261697"/>
    <lineage>
        <taxon>Eukaryota</taxon>
        <taxon>Fungi</taxon>
        <taxon>Dikarya</taxon>
        <taxon>Ascomycota</taxon>
        <taxon>Pezizomycotina</taxon>
        <taxon>Sordariomycetes</taxon>
        <taxon>Sordariomycetidae</taxon>
        <taxon>Sordariales</taxon>
        <taxon>Naviculisporaceae</taxon>
        <taxon>Rhypophila</taxon>
    </lineage>
</organism>
<keyword evidence="3" id="KW-0547">Nucleotide-binding</keyword>
<dbReference type="GO" id="GO:0004674">
    <property type="term" value="F:protein serine/threonine kinase activity"/>
    <property type="evidence" value="ECO:0007669"/>
    <property type="project" value="UniProtKB-KW"/>
</dbReference>
<evidence type="ECO:0000313" key="7">
    <source>
        <dbReference type="EMBL" id="KAK4215445.1"/>
    </source>
</evidence>
<dbReference type="InterPro" id="IPR050494">
    <property type="entry name" value="Ser_Thr_dual-spec_kinase"/>
</dbReference>
<protein>
    <submittedName>
        <fullName evidence="7">Kinase-like domain-containing protein</fullName>
    </submittedName>
</protein>
<keyword evidence="1" id="KW-0723">Serine/threonine-protein kinase</keyword>
<reference evidence="7" key="2">
    <citation type="submission" date="2023-05" db="EMBL/GenBank/DDBJ databases">
        <authorList>
            <consortium name="Lawrence Berkeley National Laboratory"/>
            <person name="Steindorff A."/>
            <person name="Hensen N."/>
            <person name="Bonometti L."/>
            <person name="Westerberg I."/>
            <person name="Brannstrom I.O."/>
            <person name="Guillou S."/>
            <person name="Cros-Aarteil S."/>
            <person name="Calhoun S."/>
            <person name="Haridas S."/>
            <person name="Kuo A."/>
            <person name="Mondo S."/>
            <person name="Pangilinan J."/>
            <person name="Riley R."/>
            <person name="Labutti K."/>
            <person name="Andreopoulos B."/>
            <person name="Lipzen A."/>
            <person name="Chen C."/>
            <person name="Yanf M."/>
            <person name="Daum C."/>
            <person name="Ng V."/>
            <person name="Clum A."/>
            <person name="Ohm R."/>
            <person name="Martin F."/>
            <person name="Silar P."/>
            <person name="Natvig D."/>
            <person name="Lalanne C."/>
            <person name="Gautier V."/>
            <person name="Ament-Velasquez S.L."/>
            <person name="Kruys A."/>
            <person name="Hutchinson M.I."/>
            <person name="Powell A.J."/>
            <person name="Barry K."/>
            <person name="Miller A.N."/>
            <person name="Grigoriev I.V."/>
            <person name="Debuchy R."/>
            <person name="Gladieux P."/>
            <person name="Thoren M.H."/>
            <person name="Johannesson H."/>
        </authorList>
    </citation>
    <scope>NUCLEOTIDE SEQUENCE</scope>
    <source>
        <strain evidence="7">PSN293</strain>
    </source>
</reference>
<feature type="domain" description="Protein kinase" evidence="6">
    <location>
        <begin position="1"/>
        <end position="214"/>
    </location>
</feature>
<keyword evidence="4 7" id="KW-0418">Kinase</keyword>
<keyword evidence="8" id="KW-1185">Reference proteome</keyword>
<dbReference type="Proteomes" id="UP001301769">
    <property type="component" value="Unassembled WGS sequence"/>
</dbReference>
<dbReference type="PANTHER" id="PTHR24058">
    <property type="entry name" value="DUAL SPECIFICITY PROTEIN KINASE"/>
    <property type="match status" value="1"/>
</dbReference>
<name>A0AAN6YBA3_9PEZI</name>
<evidence type="ECO:0000313" key="8">
    <source>
        <dbReference type="Proteomes" id="UP001301769"/>
    </source>
</evidence>
<evidence type="ECO:0000256" key="1">
    <source>
        <dbReference type="ARBA" id="ARBA00022527"/>
    </source>
</evidence>
<dbReference type="Gene3D" id="1.10.510.10">
    <property type="entry name" value="Transferase(Phosphotransferase) domain 1"/>
    <property type="match status" value="2"/>
</dbReference>
<dbReference type="InterPro" id="IPR000719">
    <property type="entry name" value="Prot_kinase_dom"/>
</dbReference>
<evidence type="ECO:0000256" key="2">
    <source>
        <dbReference type="ARBA" id="ARBA00022679"/>
    </source>
</evidence>
<reference evidence="7" key="1">
    <citation type="journal article" date="2023" name="Mol. Phylogenet. Evol.">
        <title>Genome-scale phylogeny and comparative genomics of the fungal order Sordariales.</title>
        <authorList>
            <person name="Hensen N."/>
            <person name="Bonometti L."/>
            <person name="Westerberg I."/>
            <person name="Brannstrom I.O."/>
            <person name="Guillou S."/>
            <person name="Cros-Aarteil S."/>
            <person name="Calhoun S."/>
            <person name="Haridas S."/>
            <person name="Kuo A."/>
            <person name="Mondo S."/>
            <person name="Pangilinan J."/>
            <person name="Riley R."/>
            <person name="LaButti K."/>
            <person name="Andreopoulos B."/>
            <person name="Lipzen A."/>
            <person name="Chen C."/>
            <person name="Yan M."/>
            <person name="Daum C."/>
            <person name="Ng V."/>
            <person name="Clum A."/>
            <person name="Steindorff A."/>
            <person name="Ohm R.A."/>
            <person name="Martin F."/>
            <person name="Silar P."/>
            <person name="Natvig D.O."/>
            <person name="Lalanne C."/>
            <person name="Gautier V."/>
            <person name="Ament-Velasquez S.L."/>
            <person name="Kruys A."/>
            <person name="Hutchinson M.I."/>
            <person name="Powell A.J."/>
            <person name="Barry K."/>
            <person name="Miller A.N."/>
            <person name="Grigoriev I.V."/>
            <person name="Debuchy R."/>
            <person name="Gladieux P."/>
            <person name="Hiltunen Thoren M."/>
            <person name="Johannesson H."/>
        </authorList>
    </citation>
    <scope>NUCLEOTIDE SEQUENCE</scope>
    <source>
        <strain evidence="7">PSN293</strain>
    </source>
</reference>
<evidence type="ECO:0000256" key="3">
    <source>
        <dbReference type="ARBA" id="ARBA00022741"/>
    </source>
</evidence>
<comment type="caution">
    <text evidence="7">The sequence shown here is derived from an EMBL/GenBank/DDBJ whole genome shotgun (WGS) entry which is preliminary data.</text>
</comment>
<sequence>MLATPYESLAPEVAAGFPASPASDIWALGHCLFQLRSGEGPFENCYQVTSPADLLRYIILTLGDMPPEWQEILWDEDGMPTRDPGAGNPLEKLESMEKRPLKDLVRKIWDEPEGHVVQTGAASSLEEDDCKPDYWGDRIPYAACFEDMVWKPKAVRVDNTYMYRYNREQLAVLKELPQIPEHEADLLFDLLSKIFVYDPARRPTAEEVLGHPWFHMDA</sequence>
<gene>
    <name evidence="7" type="ORF">QBC37DRAFT_372076</name>
</gene>
<dbReference type="SUPFAM" id="SSF56112">
    <property type="entry name" value="Protein kinase-like (PK-like)"/>
    <property type="match status" value="1"/>
</dbReference>
<dbReference type="PROSITE" id="PS50011">
    <property type="entry name" value="PROTEIN_KINASE_DOM"/>
    <property type="match status" value="1"/>
</dbReference>
<accession>A0AAN6YBA3</accession>
<dbReference type="InterPro" id="IPR011009">
    <property type="entry name" value="Kinase-like_dom_sf"/>
</dbReference>
<evidence type="ECO:0000256" key="5">
    <source>
        <dbReference type="ARBA" id="ARBA00022840"/>
    </source>
</evidence>
<keyword evidence="5" id="KW-0067">ATP-binding</keyword>
<keyword evidence="2" id="KW-0808">Transferase</keyword>
<evidence type="ECO:0000259" key="6">
    <source>
        <dbReference type="PROSITE" id="PS50011"/>
    </source>
</evidence>
<evidence type="ECO:0000256" key="4">
    <source>
        <dbReference type="ARBA" id="ARBA00022777"/>
    </source>
</evidence>
<proteinExistence type="predicted"/>
<dbReference type="GO" id="GO:0005524">
    <property type="term" value="F:ATP binding"/>
    <property type="evidence" value="ECO:0007669"/>
    <property type="project" value="UniProtKB-KW"/>
</dbReference>
<dbReference type="AlphaFoldDB" id="A0AAN6YBA3"/>
<dbReference type="EMBL" id="MU858080">
    <property type="protein sequence ID" value="KAK4215445.1"/>
    <property type="molecule type" value="Genomic_DNA"/>
</dbReference>